<dbReference type="GO" id="GO:0005783">
    <property type="term" value="C:endoplasmic reticulum"/>
    <property type="evidence" value="ECO:0007669"/>
    <property type="project" value="TreeGrafter"/>
</dbReference>
<protein>
    <submittedName>
        <fullName evidence="2">Protein O-mannosyl-transferase Tmtc3</fullName>
    </submittedName>
</protein>
<dbReference type="PROSITE" id="PS50293">
    <property type="entry name" value="TPR_REGION"/>
    <property type="match status" value="1"/>
</dbReference>
<dbReference type="SMART" id="SM00028">
    <property type="entry name" value="TPR"/>
    <property type="match status" value="2"/>
</dbReference>
<keyword evidence="1" id="KW-0802">TPR repeat</keyword>
<dbReference type="Gene3D" id="1.25.40.10">
    <property type="entry name" value="Tetratricopeptide repeat domain"/>
    <property type="match status" value="1"/>
</dbReference>
<dbReference type="PANTHER" id="PTHR44395">
    <property type="match status" value="1"/>
</dbReference>
<dbReference type="Pfam" id="PF13424">
    <property type="entry name" value="TPR_12"/>
    <property type="match status" value="1"/>
</dbReference>
<dbReference type="PROSITE" id="PS50005">
    <property type="entry name" value="TPR"/>
    <property type="match status" value="2"/>
</dbReference>
<gene>
    <name evidence="2" type="primary">Tmtc3</name>
    <name evidence="2" type="ORF">CEXT_320971</name>
</gene>
<dbReference type="AlphaFoldDB" id="A0AAV4VRD7"/>
<evidence type="ECO:0000313" key="3">
    <source>
        <dbReference type="Proteomes" id="UP001054945"/>
    </source>
</evidence>
<comment type="caution">
    <text evidence="2">The sequence shown here is derived from an EMBL/GenBank/DDBJ whole genome shotgun (WGS) entry which is preliminary data.</text>
</comment>
<feature type="repeat" description="TPR" evidence="1">
    <location>
        <begin position="360"/>
        <end position="393"/>
    </location>
</feature>
<feature type="repeat" description="TPR" evidence="1">
    <location>
        <begin position="394"/>
        <end position="427"/>
    </location>
</feature>
<keyword evidence="3" id="KW-1185">Reference proteome</keyword>
<dbReference type="InterPro" id="IPR011990">
    <property type="entry name" value="TPR-like_helical_dom_sf"/>
</dbReference>
<dbReference type="GO" id="GO:0035269">
    <property type="term" value="P:protein O-linked glycosylation via mannose"/>
    <property type="evidence" value="ECO:0007669"/>
    <property type="project" value="TreeGrafter"/>
</dbReference>
<dbReference type="EMBL" id="BPLR01014904">
    <property type="protein sequence ID" value="GIY72154.1"/>
    <property type="molecule type" value="Genomic_DNA"/>
</dbReference>
<dbReference type="InterPro" id="IPR019734">
    <property type="entry name" value="TPR_rpt"/>
</dbReference>
<organism evidence="2 3">
    <name type="scientific">Caerostris extrusa</name>
    <name type="common">Bark spider</name>
    <name type="synonym">Caerostris bankana</name>
    <dbReference type="NCBI Taxonomy" id="172846"/>
    <lineage>
        <taxon>Eukaryota</taxon>
        <taxon>Metazoa</taxon>
        <taxon>Ecdysozoa</taxon>
        <taxon>Arthropoda</taxon>
        <taxon>Chelicerata</taxon>
        <taxon>Arachnida</taxon>
        <taxon>Araneae</taxon>
        <taxon>Araneomorphae</taxon>
        <taxon>Entelegynae</taxon>
        <taxon>Araneoidea</taxon>
        <taxon>Araneidae</taxon>
        <taxon>Caerostris</taxon>
    </lineage>
</organism>
<dbReference type="PANTHER" id="PTHR44395:SF1">
    <property type="entry name" value="PROTEIN O-MANNOSYL-TRANSFERASE TMTC3"/>
    <property type="match status" value="1"/>
</dbReference>
<dbReference type="Proteomes" id="UP001054945">
    <property type="component" value="Unassembled WGS sequence"/>
</dbReference>
<evidence type="ECO:0000313" key="2">
    <source>
        <dbReference type="EMBL" id="GIY72154.1"/>
    </source>
</evidence>
<dbReference type="SUPFAM" id="SSF48452">
    <property type="entry name" value="TPR-like"/>
    <property type="match status" value="1"/>
</dbReference>
<sequence length="550" mass="63098">MELVGFVSDKILPQSPTFYFIPPIGRQKQNGKFEGTVIFKDFPTAVRFLGILRPKAISAVEMQLMGGNGGLKIVLIVNETAGSVDVRVPFLAGLQSVLPSGFRGGREGALRPQYGILPFGCSRGQSSCNKSSGEAVITAEDITMQLKNDWIDLRNDWIDLRNDWIDLRNDWIDLRNDWIDLRNDWIDLRNGWIDLRNGWIDLRNSWNLRNDWIDLRNDWIDLRNDWIDLRNGWIDLRNDCIDLRNDWIDLRNDWIDLRNDWIDLRNVEIIDESDIHACGLLFWTSLNFPVRHLIQLEIVSSFLEEQEKAFTVLPRRPVLVWSCLICLICIHASKTVLRNADWKSEHSLFLSGLKVNQRNAKLYNNVGHCLETQGKYFEALSYFNTAIRVEPNDIGAYINVGRTQTQLGMYEDAEKAFRKAKDLLPRPPFGEGYEARVAPSHLNVFLNLANLISRMEQDFKKQTSSLLVNKLPQITSMDEIAHKLPSPPPFVPLLLSPKLLIAGGSTRKMGNRKFSEKLSSCTAHSIGFYWPHISERFSLATEIGFESELL</sequence>
<name>A0AAV4VRD7_CAEEX</name>
<proteinExistence type="predicted"/>
<accession>A0AAV4VRD7</accession>
<dbReference type="GO" id="GO:0000030">
    <property type="term" value="F:mannosyltransferase activity"/>
    <property type="evidence" value="ECO:0007669"/>
    <property type="project" value="TreeGrafter"/>
</dbReference>
<evidence type="ECO:0000256" key="1">
    <source>
        <dbReference type="PROSITE-ProRule" id="PRU00339"/>
    </source>
</evidence>
<reference evidence="2 3" key="1">
    <citation type="submission" date="2021-06" db="EMBL/GenBank/DDBJ databases">
        <title>Caerostris extrusa draft genome.</title>
        <authorList>
            <person name="Kono N."/>
            <person name="Arakawa K."/>
        </authorList>
    </citation>
    <scope>NUCLEOTIDE SEQUENCE [LARGE SCALE GENOMIC DNA]</scope>
</reference>